<accession>A0A6J6NCM5</accession>
<dbReference type="EMBL" id="CAEZXE010000109">
    <property type="protein sequence ID" value="CAB4683949.1"/>
    <property type="molecule type" value="Genomic_DNA"/>
</dbReference>
<evidence type="ECO:0000313" key="1">
    <source>
        <dbReference type="EMBL" id="CAB4683949.1"/>
    </source>
</evidence>
<reference evidence="1" key="1">
    <citation type="submission" date="2020-05" db="EMBL/GenBank/DDBJ databases">
        <authorList>
            <person name="Chiriac C."/>
            <person name="Salcher M."/>
            <person name="Ghai R."/>
            <person name="Kavagutti S V."/>
        </authorList>
    </citation>
    <scope>NUCLEOTIDE SEQUENCE</scope>
</reference>
<protein>
    <submittedName>
        <fullName evidence="1">Unannotated protein</fullName>
    </submittedName>
</protein>
<proteinExistence type="predicted"/>
<name>A0A6J6NCM5_9ZZZZ</name>
<sequence length="98" mass="10847">MGQLMRRGWSGTQIWSHGDFAGLYRCPNVVANIEGEGFGSSRREFGQQWNRTAQPSADTLRMPVEVTDCHHPRVAGASLGLGPMKADRCWANGSDRWA</sequence>
<dbReference type="AlphaFoldDB" id="A0A6J6NCM5"/>
<organism evidence="1">
    <name type="scientific">freshwater metagenome</name>
    <dbReference type="NCBI Taxonomy" id="449393"/>
    <lineage>
        <taxon>unclassified sequences</taxon>
        <taxon>metagenomes</taxon>
        <taxon>ecological metagenomes</taxon>
    </lineage>
</organism>
<gene>
    <name evidence="1" type="ORF">UFOPK2350_01206</name>
</gene>